<evidence type="ECO:0000256" key="2">
    <source>
        <dbReference type="ARBA" id="ARBA00022723"/>
    </source>
</evidence>
<keyword evidence="3 5" id="KW-0456">Lyase</keyword>
<feature type="domain" description="HpcH/HpaI aldolase/citrate lyase" evidence="4">
    <location>
        <begin position="9"/>
        <end position="228"/>
    </location>
</feature>
<dbReference type="InterPro" id="IPR015813">
    <property type="entry name" value="Pyrv/PenolPyrv_kinase-like_dom"/>
</dbReference>
<dbReference type="InterPro" id="IPR005000">
    <property type="entry name" value="Aldolase/citrate-lyase_domain"/>
</dbReference>
<evidence type="ECO:0000313" key="5">
    <source>
        <dbReference type="EMBL" id="NIH79096.1"/>
    </source>
</evidence>
<organism evidence="5 6">
    <name type="scientific">Amycolatopsis viridis</name>
    <dbReference type="NCBI Taxonomy" id="185678"/>
    <lineage>
        <taxon>Bacteria</taxon>
        <taxon>Bacillati</taxon>
        <taxon>Actinomycetota</taxon>
        <taxon>Actinomycetes</taxon>
        <taxon>Pseudonocardiales</taxon>
        <taxon>Pseudonocardiaceae</taxon>
        <taxon>Amycolatopsis</taxon>
    </lineage>
</organism>
<keyword evidence="2" id="KW-0479">Metal-binding</keyword>
<keyword evidence="6" id="KW-1185">Reference proteome</keyword>
<sequence>MARRTKLATFALLDATEVVELIALAGFDTVILDAEHGPLGLPQLAQLVVAARSRDLPALVRVASNDAQAIGAALDLGADGVLVPQIASLADAERAVAAARFAPAGHRGANPFVRAAGFAGSPEWFANANKSTEVHLMIEGEAGLDALDAILATSRCDGIFVGPVDLSHALGVPGELDHPTVVEAAAGIIAAAQAAGVSAGVFATEIEAARRWAARGADMVALGTDTHWTLRGFQTAVTAFTRT</sequence>
<dbReference type="PANTHER" id="PTHR30502:SF0">
    <property type="entry name" value="PHOSPHOENOLPYRUVATE CARBOXYLASE FAMILY PROTEIN"/>
    <property type="match status" value="1"/>
</dbReference>
<dbReference type="EC" id="4.1.2.52" evidence="5"/>
<name>A0ABX0SQ63_9PSEU</name>
<proteinExistence type="inferred from homology"/>
<dbReference type="Gene3D" id="3.20.20.60">
    <property type="entry name" value="Phosphoenolpyruvate-binding domains"/>
    <property type="match status" value="1"/>
</dbReference>
<dbReference type="PANTHER" id="PTHR30502">
    <property type="entry name" value="2-KETO-3-DEOXY-L-RHAMNONATE ALDOLASE"/>
    <property type="match status" value="1"/>
</dbReference>
<dbReference type="RefSeq" id="WP_243871245.1">
    <property type="nucleotide sequence ID" value="NZ_JAANOU010000001.1"/>
</dbReference>
<dbReference type="Pfam" id="PF03328">
    <property type="entry name" value="HpcH_HpaI"/>
    <property type="match status" value="1"/>
</dbReference>
<comment type="caution">
    <text evidence="5">The sequence shown here is derived from an EMBL/GenBank/DDBJ whole genome shotgun (WGS) entry which is preliminary data.</text>
</comment>
<protein>
    <submittedName>
        <fullName evidence="5">4-hydroxy-2-oxoheptanedioate aldolase</fullName>
        <ecNumber evidence="5">4.1.2.52</ecNumber>
    </submittedName>
</protein>
<evidence type="ECO:0000256" key="1">
    <source>
        <dbReference type="ARBA" id="ARBA00005568"/>
    </source>
</evidence>
<comment type="similarity">
    <text evidence="1">Belongs to the HpcH/HpaI aldolase family.</text>
</comment>
<dbReference type="GO" id="GO:0016829">
    <property type="term" value="F:lyase activity"/>
    <property type="evidence" value="ECO:0007669"/>
    <property type="project" value="UniProtKB-KW"/>
</dbReference>
<dbReference type="Proteomes" id="UP000754495">
    <property type="component" value="Unassembled WGS sequence"/>
</dbReference>
<dbReference type="InterPro" id="IPR050251">
    <property type="entry name" value="HpcH-HpaI_aldolase"/>
</dbReference>
<reference evidence="5 6" key="1">
    <citation type="submission" date="2020-03" db="EMBL/GenBank/DDBJ databases">
        <title>Sequencing the genomes of 1000 actinobacteria strains.</title>
        <authorList>
            <person name="Klenk H.-P."/>
        </authorList>
    </citation>
    <scope>NUCLEOTIDE SEQUENCE [LARGE SCALE GENOMIC DNA]</scope>
    <source>
        <strain evidence="5 6">DSM 45668</strain>
    </source>
</reference>
<evidence type="ECO:0000259" key="4">
    <source>
        <dbReference type="Pfam" id="PF03328"/>
    </source>
</evidence>
<dbReference type="SUPFAM" id="SSF51621">
    <property type="entry name" value="Phosphoenolpyruvate/pyruvate domain"/>
    <property type="match status" value="1"/>
</dbReference>
<evidence type="ECO:0000313" key="6">
    <source>
        <dbReference type="Proteomes" id="UP000754495"/>
    </source>
</evidence>
<accession>A0ABX0SQ63</accession>
<evidence type="ECO:0000256" key="3">
    <source>
        <dbReference type="ARBA" id="ARBA00023239"/>
    </source>
</evidence>
<dbReference type="InterPro" id="IPR040442">
    <property type="entry name" value="Pyrv_kinase-like_dom_sf"/>
</dbReference>
<gene>
    <name evidence="5" type="ORF">FHX46_001626</name>
</gene>
<dbReference type="EMBL" id="JAANOU010000001">
    <property type="protein sequence ID" value="NIH79096.1"/>
    <property type="molecule type" value="Genomic_DNA"/>
</dbReference>